<comment type="caution">
    <text evidence="1">The sequence shown here is derived from an EMBL/GenBank/DDBJ whole genome shotgun (WGS) entry which is preliminary data.</text>
</comment>
<dbReference type="RefSeq" id="WP_148929427.1">
    <property type="nucleotide sequence ID" value="NZ_VNHS01000004.1"/>
</dbReference>
<gene>
    <name evidence="1" type="ORF">BCM02_104171</name>
</gene>
<protein>
    <recommendedName>
        <fullName evidence="3">Class I SAM-dependent methyltransferase</fullName>
    </recommendedName>
</protein>
<evidence type="ECO:0000313" key="2">
    <source>
        <dbReference type="Proteomes" id="UP000323257"/>
    </source>
</evidence>
<sequence length="265" mass="31221">MNDWKMRLASGWNALRFAMRSRLRIRLGRVRLKPAPKAHLYPDAATKRQERELLDAYDFGRWRELLGLTDYQLNLYQLDFLHRLQPELAKRLPRALRIVDVGSRTFYYAPALFRFFRRHYEVESLTGIELDAYRRYRNGFTAYDYAQAYLRELNEPGIVRYEAVDFMKAEAPYNVCTLFLPFVTPDPLLHWGLPIGTFQPARLIEHAYRRLEQPGVLIVTNKGPEEQQSLHRLLREAGIPFADRGPFTSAFYAYDVPRYVTLVVK</sequence>
<evidence type="ECO:0000313" key="1">
    <source>
        <dbReference type="EMBL" id="TYP75494.1"/>
    </source>
</evidence>
<proteinExistence type="predicted"/>
<evidence type="ECO:0008006" key="3">
    <source>
        <dbReference type="Google" id="ProtNLM"/>
    </source>
</evidence>
<dbReference type="Proteomes" id="UP000323257">
    <property type="component" value="Unassembled WGS sequence"/>
</dbReference>
<dbReference type="InterPro" id="IPR029063">
    <property type="entry name" value="SAM-dependent_MTases_sf"/>
</dbReference>
<dbReference type="OrthoDB" id="3268555at2"/>
<dbReference type="SUPFAM" id="SSF53335">
    <property type="entry name" value="S-adenosyl-L-methionine-dependent methyltransferases"/>
    <property type="match status" value="1"/>
</dbReference>
<name>A0A5S5C831_9BACL</name>
<dbReference type="EMBL" id="VNHS01000004">
    <property type="protein sequence ID" value="TYP75494.1"/>
    <property type="molecule type" value="Genomic_DNA"/>
</dbReference>
<accession>A0A5S5C831</accession>
<organism evidence="1 2">
    <name type="scientific">Paenibacillus methanolicus</name>
    <dbReference type="NCBI Taxonomy" id="582686"/>
    <lineage>
        <taxon>Bacteria</taxon>
        <taxon>Bacillati</taxon>
        <taxon>Bacillota</taxon>
        <taxon>Bacilli</taxon>
        <taxon>Bacillales</taxon>
        <taxon>Paenibacillaceae</taxon>
        <taxon>Paenibacillus</taxon>
    </lineage>
</organism>
<dbReference type="Gene3D" id="3.40.50.150">
    <property type="entry name" value="Vaccinia Virus protein VP39"/>
    <property type="match status" value="1"/>
</dbReference>
<dbReference type="AlphaFoldDB" id="A0A5S5C831"/>
<keyword evidence="2" id="KW-1185">Reference proteome</keyword>
<reference evidence="1 2" key="1">
    <citation type="submission" date="2019-07" db="EMBL/GenBank/DDBJ databases">
        <title>Genomic Encyclopedia of Type Strains, Phase III (KMG-III): the genomes of soil and plant-associated and newly described type strains.</title>
        <authorList>
            <person name="Whitman W."/>
        </authorList>
    </citation>
    <scope>NUCLEOTIDE SEQUENCE [LARGE SCALE GENOMIC DNA]</scope>
    <source>
        <strain evidence="1 2">BL24</strain>
    </source>
</reference>